<keyword evidence="1" id="KW-0812">Transmembrane</keyword>
<feature type="transmembrane region" description="Helical" evidence="1">
    <location>
        <begin position="252"/>
        <end position="272"/>
    </location>
</feature>
<dbReference type="KEGG" id="vg:80513049"/>
<dbReference type="EMBL" id="KU877344">
    <property type="protein sequence ID" value="ANB50687.1"/>
    <property type="molecule type" value="Genomic_DNA"/>
</dbReference>
<protein>
    <recommendedName>
        <fullName evidence="4">Myristylated IMV envelope protein</fullName>
    </recommendedName>
</protein>
<evidence type="ECO:0000256" key="1">
    <source>
        <dbReference type="SAM" id="Phobius"/>
    </source>
</evidence>
<organism evidence="2 3">
    <name type="scientific">Powai lake megavirus</name>
    <dbReference type="NCBI Taxonomy" id="1842663"/>
    <lineage>
        <taxon>Viruses</taxon>
        <taxon>Varidnaviria</taxon>
        <taxon>Bamfordvirae</taxon>
        <taxon>Nucleocytoviricota</taxon>
        <taxon>Megaviricetes</taxon>
        <taxon>Imitervirales</taxon>
        <taxon>Mimiviridae</taxon>
        <taxon>Megamimivirinae</taxon>
        <taxon>Megavirus</taxon>
        <taxon>Megavirus powaiense</taxon>
    </lineage>
</organism>
<evidence type="ECO:0008006" key="4">
    <source>
        <dbReference type="Google" id="ProtNLM"/>
    </source>
</evidence>
<feature type="transmembrane region" description="Helical" evidence="1">
    <location>
        <begin position="181"/>
        <end position="199"/>
    </location>
</feature>
<sequence>MGASASTNQQTIENNMINSAYNSCGTVGAVNVVSMSDITFDPPADCNPPSVFDISQATSINSKCLISSLQSSVADVAAKLSAEAKAGLGFSASTNINDIVNNINNTVTNKCANVSTTNKANLKDMIIKSCDIRIAQDATENDVCQINATQDEIAKIASASATTATGGSLLGDIFGSGITKVIIIIVIIIALLGGGFFLFKELTKKKDNGTGNGSGTEAELVQKAELAALLGGNITNSLNNFFSSNSRENKTIIIIIMLVIVILIAFIVYNYLECKRRERELQKNRLYVY</sequence>
<keyword evidence="3" id="KW-1185">Reference proteome</keyword>
<accession>A0A167RHF4</accession>
<dbReference type="Proteomes" id="UP000241365">
    <property type="component" value="Segment"/>
</dbReference>
<keyword evidence="1" id="KW-0472">Membrane</keyword>
<dbReference type="GeneID" id="80513049"/>
<dbReference type="RefSeq" id="YP_010776438.1">
    <property type="nucleotide sequence ID" value="NC_075034.1"/>
</dbReference>
<reference evidence="2 3" key="1">
    <citation type="journal article" date="2016" name="Genome Announc.">
        <title>Complete Genome Sequence of a New Megavirus Family Member Isolated from an Inland Water Lake for the First Time in India.</title>
        <authorList>
            <person name="Chatterjee A."/>
            <person name="Ali F."/>
            <person name="Bange D."/>
            <person name="Kondabagil K."/>
        </authorList>
    </citation>
    <scope>NUCLEOTIDE SEQUENCE [LARGE SCALE GENOMIC DNA]</scope>
    <source>
        <strain evidence="2">1</strain>
    </source>
</reference>
<evidence type="ECO:0000313" key="2">
    <source>
        <dbReference type="EMBL" id="ANB50687.1"/>
    </source>
</evidence>
<proteinExistence type="predicted"/>
<keyword evidence="1" id="KW-1133">Transmembrane helix</keyword>
<name>A0A167RHF4_9VIRU</name>
<evidence type="ECO:0000313" key="3">
    <source>
        <dbReference type="Proteomes" id="UP000241365"/>
    </source>
</evidence>